<gene>
    <name evidence="2" type="ORF">EPL05_01720</name>
</gene>
<keyword evidence="1" id="KW-0732">Signal</keyword>
<evidence type="ECO:0008006" key="4">
    <source>
        <dbReference type="Google" id="ProtNLM"/>
    </source>
</evidence>
<feature type="signal peptide" evidence="1">
    <location>
        <begin position="1"/>
        <end position="18"/>
    </location>
</feature>
<dbReference type="InterPro" id="IPR008969">
    <property type="entry name" value="CarboxyPept-like_regulatory"/>
</dbReference>
<dbReference type="RefSeq" id="WP_128531781.1">
    <property type="nucleotide sequence ID" value="NZ_SBIW01000001.1"/>
</dbReference>
<keyword evidence="3" id="KW-1185">Reference proteome</keyword>
<dbReference type="OrthoDB" id="714262at2"/>
<evidence type="ECO:0000313" key="3">
    <source>
        <dbReference type="Proteomes" id="UP000286701"/>
    </source>
</evidence>
<name>A0A444MUP7_9SPHI</name>
<protein>
    <recommendedName>
        <fullName evidence="4">Carboxypeptidase-like regulatory domain-containing protein</fullName>
    </recommendedName>
</protein>
<dbReference type="AlphaFoldDB" id="A0A444MUP7"/>
<accession>A0A444MUP7</accession>
<dbReference type="Proteomes" id="UP000286701">
    <property type="component" value="Unassembled WGS sequence"/>
</dbReference>
<dbReference type="EMBL" id="SBIW01000001">
    <property type="protein sequence ID" value="RWY57275.1"/>
    <property type="molecule type" value="Genomic_DNA"/>
</dbReference>
<feature type="chain" id="PRO_5019437071" description="Carboxypeptidase-like regulatory domain-containing protein" evidence="1">
    <location>
        <begin position="19"/>
        <end position="255"/>
    </location>
</feature>
<organism evidence="2 3">
    <name type="scientific">Mucilaginibacter gilvus</name>
    <dbReference type="NCBI Taxonomy" id="2305909"/>
    <lineage>
        <taxon>Bacteria</taxon>
        <taxon>Pseudomonadati</taxon>
        <taxon>Bacteroidota</taxon>
        <taxon>Sphingobacteriia</taxon>
        <taxon>Sphingobacteriales</taxon>
        <taxon>Sphingobacteriaceae</taxon>
        <taxon>Mucilaginibacter</taxon>
    </lineage>
</organism>
<evidence type="ECO:0000313" key="2">
    <source>
        <dbReference type="EMBL" id="RWY57275.1"/>
    </source>
</evidence>
<dbReference type="SUPFAM" id="SSF49464">
    <property type="entry name" value="Carboxypeptidase regulatory domain-like"/>
    <property type="match status" value="1"/>
</dbReference>
<comment type="caution">
    <text evidence="2">The sequence shown here is derived from an EMBL/GenBank/DDBJ whole genome shotgun (WGS) entry which is preliminary data.</text>
</comment>
<reference evidence="2 3" key="1">
    <citation type="submission" date="2019-01" db="EMBL/GenBank/DDBJ databases">
        <title>Mucilaginibacter antarcticum sp. nov., isolated from antarctic soil.</title>
        <authorList>
            <person name="Yan Y.-Q."/>
            <person name="Du Z.-J."/>
        </authorList>
    </citation>
    <scope>NUCLEOTIDE SEQUENCE [LARGE SCALE GENOMIC DNA]</scope>
    <source>
        <strain evidence="2 3">F01003</strain>
    </source>
</reference>
<evidence type="ECO:0000256" key="1">
    <source>
        <dbReference type="SAM" id="SignalP"/>
    </source>
</evidence>
<sequence length="255" mass="29193">MKYLALIILSFLLIRANAQIVTGKLIDKDTRLPMRYSFIASKSGTAFTDANGTFMLKICNIFDTIRINTMGYKSFKLAAANWGNFTRTIELEAKYIQLGEVTIKAKKNYHKDSVALRQEYSKQFNFRGPRFNEIVRMPSASMPFAGITIDVGNLFRAINKKNSRDYKLQQVLLRDERESHVSARFTKTLVAGITKLQGDSLENFISSYRPTAAELDKLSDYDLIQYVKSKLERFRLSNGKREVLPQMLKKGESLE</sequence>
<proteinExistence type="predicted"/>